<dbReference type="RefSeq" id="XP_034256573.1">
    <property type="nucleotide sequence ID" value="XM_034400682.1"/>
</dbReference>
<accession>A0A6P9AGH1</accession>
<dbReference type="AlphaFoldDB" id="A0A6P9AGH1"/>
<evidence type="ECO:0000313" key="6">
    <source>
        <dbReference type="RefSeq" id="XP_034256568.1"/>
    </source>
</evidence>
<dbReference type="OrthoDB" id="10687371at2759"/>
<protein>
    <submittedName>
        <fullName evidence="4 5">Uncharacterized protein LOC117654262 isoform X1</fullName>
    </submittedName>
</protein>
<dbReference type="RefSeq" id="XP_034256576.1">
    <property type="nucleotide sequence ID" value="XM_034400685.1"/>
</dbReference>
<dbReference type="RefSeq" id="XP_034256577.1">
    <property type="nucleotide sequence ID" value="XM_034400686.1"/>
</dbReference>
<feature type="region of interest" description="Disordered" evidence="1">
    <location>
        <begin position="352"/>
        <end position="372"/>
    </location>
</feature>
<evidence type="ECO:0000313" key="4">
    <source>
        <dbReference type="RefSeq" id="XP_034256565.1"/>
    </source>
</evidence>
<evidence type="ECO:0000313" key="13">
    <source>
        <dbReference type="RefSeq" id="XP_034256575.1"/>
    </source>
</evidence>
<proteinExistence type="predicted"/>
<evidence type="ECO:0000313" key="7">
    <source>
        <dbReference type="RefSeq" id="XP_034256569.1"/>
    </source>
</evidence>
<evidence type="ECO:0000313" key="14">
    <source>
        <dbReference type="RefSeq" id="XP_034256576.1"/>
    </source>
</evidence>
<dbReference type="Proteomes" id="UP000515158">
    <property type="component" value="Unplaced"/>
</dbReference>
<dbReference type="RefSeq" id="XP_034256565.1">
    <property type="nucleotide sequence ID" value="XM_034400674.1"/>
</dbReference>
<dbReference type="RefSeq" id="XP_034256569.1">
    <property type="nucleotide sequence ID" value="XM_034400678.1"/>
</dbReference>
<evidence type="ECO:0000313" key="3">
    <source>
        <dbReference type="Proteomes" id="UP000515158"/>
    </source>
</evidence>
<dbReference type="GeneID" id="117654262"/>
<evidence type="ECO:0000313" key="9">
    <source>
        <dbReference type="RefSeq" id="XP_034256571.1"/>
    </source>
</evidence>
<dbReference type="InterPro" id="IPR036047">
    <property type="entry name" value="F-box-like_dom_sf"/>
</dbReference>
<dbReference type="RefSeq" id="XP_034256571.1">
    <property type="nucleotide sequence ID" value="XM_034400680.1"/>
</dbReference>
<dbReference type="RefSeq" id="XP_034256578.1">
    <property type="nucleotide sequence ID" value="XM_034400687.1"/>
</dbReference>
<organism evidence="13">
    <name type="scientific">Thrips palmi</name>
    <name type="common">Melon thrips</name>
    <dbReference type="NCBI Taxonomy" id="161013"/>
    <lineage>
        <taxon>Eukaryota</taxon>
        <taxon>Metazoa</taxon>
        <taxon>Ecdysozoa</taxon>
        <taxon>Arthropoda</taxon>
        <taxon>Hexapoda</taxon>
        <taxon>Insecta</taxon>
        <taxon>Pterygota</taxon>
        <taxon>Neoptera</taxon>
        <taxon>Paraneoptera</taxon>
        <taxon>Thysanoptera</taxon>
        <taxon>Terebrantia</taxon>
        <taxon>Thripoidea</taxon>
        <taxon>Thripidae</taxon>
        <taxon>Thrips</taxon>
    </lineage>
</organism>
<dbReference type="Pfam" id="PF12937">
    <property type="entry name" value="F-box-like"/>
    <property type="match status" value="1"/>
</dbReference>
<reference evidence="4 5" key="1">
    <citation type="submission" date="2025-04" db="UniProtKB">
        <authorList>
            <consortium name="RefSeq"/>
        </authorList>
    </citation>
    <scope>IDENTIFICATION</scope>
    <source>
        <tissue evidence="4 5">Total insect</tissue>
    </source>
</reference>
<dbReference type="KEGG" id="tpal:117654262"/>
<dbReference type="RefSeq" id="XP_034256572.1">
    <property type="nucleotide sequence ID" value="XM_034400681.1"/>
</dbReference>
<dbReference type="RefSeq" id="XP_034256575.1">
    <property type="nucleotide sequence ID" value="XM_034400684.1"/>
</dbReference>
<dbReference type="PROSITE" id="PS50181">
    <property type="entry name" value="FBOX"/>
    <property type="match status" value="1"/>
</dbReference>
<dbReference type="InterPro" id="IPR013083">
    <property type="entry name" value="Znf_RING/FYVE/PHD"/>
</dbReference>
<keyword evidence="3" id="KW-1185">Reference proteome</keyword>
<dbReference type="SMART" id="SM00256">
    <property type="entry name" value="FBOX"/>
    <property type="match status" value="1"/>
</dbReference>
<evidence type="ECO:0000313" key="11">
    <source>
        <dbReference type="RefSeq" id="XP_034256573.1"/>
    </source>
</evidence>
<sequence length="571" mass="62414">MMPGNCEHCLEGFEAEELRPSVLPSGHTSCPSCLRTGEDRSRCPLQCGGADVQDAELLRLPDAVLVQVLRFVDVFDVVRCRQACRRLKALSTHPQVWQHRALDDSSRSAARALRVALELAPCARSLSVAARASLRALARLAAKTSCAAEELCLSPDDYVEEAVLVLQRQADLGGLKSLTLECRLNPDVTGYEREMGDLLSIVFTIDGLEELSVAFMFWRGMTMPLRAGTKLLQVPSPCPKPSLKSLIYSVSQEDAFLQGLLRLHGPTLEKVALGGMIDLSLPAMEALVSMASLQKLCVPLTEGVDLLRACPALTKLTLVVHRPSPQALADGEELLRSATTLTTLKIKTYRYTRREPGPKGTKPPSRSPPPSAYSAKCVIRGCSSDMEELMALCYIENEGRNDGLVVPALVKALASSGCSRVERLALCVNKDQLPAGLVGVLPGLGALKDLRLQDVSDGFLRGIRHAVAPRLTRLHVWWLAVAECKHGGLLHDKAEMRRLKDLLRRHPGLHVTVNYSACAFHGAQGKCRHCKAGCHAAFKDAVHLGFFTHDARQDCDVCNDDSVVWHERLRL</sequence>
<dbReference type="RefSeq" id="XP_034256570.1">
    <property type="nucleotide sequence ID" value="XM_034400679.1"/>
</dbReference>
<evidence type="ECO:0000313" key="10">
    <source>
        <dbReference type="RefSeq" id="XP_034256572.1"/>
    </source>
</evidence>
<evidence type="ECO:0000313" key="16">
    <source>
        <dbReference type="RefSeq" id="XP_034256578.1"/>
    </source>
</evidence>
<evidence type="ECO:0000313" key="15">
    <source>
        <dbReference type="RefSeq" id="XP_034256577.1"/>
    </source>
</evidence>
<evidence type="ECO:0000313" key="12">
    <source>
        <dbReference type="RefSeq" id="XP_034256574.1"/>
    </source>
</evidence>
<dbReference type="RefSeq" id="XP_034256574.1">
    <property type="nucleotide sequence ID" value="XM_034400683.1"/>
</dbReference>
<evidence type="ECO:0000313" key="5">
    <source>
        <dbReference type="RefSeq" id="XP_034256566.1"/>
    </source>
</evidence>
<dbReference type="InterPro" id="IPR001810">
    <property type="entry name" value="F-box_dom"/>
</dbReference>
<dbReference type="Gene3D" id="1.20.1280.50">
    <property type="match status" value="1"/>
</dbReference>
<evidence type="ECO:0000256" key="1">
    <source>
        <dbReference type="SAM" id="MobiDB-lite"/>
    </source>
</evidence>
<feature type="domain" description="F-box" evidence="2">
    <location>
        <begin position="54"/>
        <end position="100"/>
    </location>
</feature>
<gene>
    <name evidence="4 5 6 7 8 9 10 11 12 13 14 15 16" type="primary">LOC117654262</name>
</gene>
<dbReference type="RefSeq" id="XP_034256568.1">
    <property type="nucleotide sequence ID" value="XM_034400677.1"/>
</dbReference>
<name>A0A6P9AGH1_THRPL</name>
<evidence type="ECO:0000259" key="2">
    <source>
        <dbReference type="PROSITE" id="PS50181"/>
    </source>
</evidence>
<dbReference type="RefSeq" id="XP_034256566.1">
    <property type="nucleotide sequence ID" value="XM_034400675.1"/>
</dbReference>
<dbReference type="SUPFAM" id="SSF81383">
    <property type="entry name" value="F-box domain"/>
    <property type="match status" value="1"/>
</dbReference>
<evidence type="ECO:0000313" key="8">
    <source>
        <dbReference type="RefSeq" id="XP_034256570.1"/>
    </source>
</evidence>
<dbReference type="Gene3D" id="3.30.40.10">
    <property type="entry name" value="Zinc/RING finger domain, C3HC4 (zinc finger)"/>
    <property type="match status" value="1"/>
</dbReference>